<feature type="binding site" evidence="1">
    <location>
        <position position="18"/>
    </location>
    <ligand>
        <name>Mg(2+)</name>
        <dbReference type="ChEBI" id="CHEBI:18420"/>
        <label>1</label>
    </ligand>
</feature>
<organism evidence="2">
    <name type="scientific">Timema poppense</name>
    <name type="common">Walking stick</name>
    <dbReference type="NCBI Taxonomy" id="170557"/>
    <lineage>
        <taxon>Eukaryota</taxon>
        <taxon>Metazoa</taxon>
        <taxon>Ecdysozoa</taxon>
        <taxon>Arthropoda</taxon>
        <taxon>Hexapoda</taxon>
        <taxon>Insecta</taxon>
        <taxon>Pterygota</taxon>
        <taxon>Neoptera</taxon>
        <taxon>Polyneoptera</taxon>
        <taxon>Phasmatodea</taxon>
        <taxon>Timematodea</taxon>
        <taxon>Timematoidea</taxon>
        <taxon>Timematidae</taxon>
        <taxon>Timema</taxon>
    </lineage>
</organism>
<dbReference type="Pfam" id="PF03747">
    <property type="entry name" value="ADP_ribosyl_GH"/>
    <property type="match status" value="1"/>
</dbReference>
<dbReference type="AlphaFoldDB" id="A0A7R9CPK1"/>
<dbReference type="InterPro" id="IPR036705">
    <property type="entry name" value="Ribosyl_crysJ1_sf"/>
</dbReference>
<reference evidence="2" key="1">
    <citation type="submission" date="2020-11" db="EMBL/GenBank/DDBJ databases">
        <authorList>
            <person name="Tran Van P."/>
        </authorList>
    </citation>
    <scope>NUCLEOTIDE SEQUENCE</scope>
</reference>
<evidence type="ECO:0000313" key="2">
    <source>
        <dbReference type="EMBL" id="CAD7399078.1"/>
    </source>
</evidence>
<dbReference type="SUPFAM" id="SSF101478">
    <property type="entry name" value="ADP-ribosylglycohydrolase"/>
    <property type="match status" value="1"/>
</dbReference>
<protein>
    <submittedName>
        <fullName evidence="2">Uncharacterized protein</fullName>
    </submittedName>
</protein>
<sequence length="85" mass="9749">MAILDSLCMATPVKQYTDDTAMTKCIAESLITQRKYDPDDLAKRSLEEYKSQTESSSAWKEVCALINSEFKTLDEEKKKGVWYTQ</sequence>
<feature type="binding site" evidence="1">
    <location>
        <position position="17"/>
    </location>
    <ligand>
        <name>Mg(2+)</name>
        <dbReference type="ChEBI" id="CHEBI:18420"/>
        <label>1</label>
    </ligand>
</feature>
<comment type="cofactor">
    <cofactor evidence="1">
        <name>Mg(2+)</name>
        <dbReference type="ChEBI" id="CHEBI:18420"/>
    </cofactor>
    <text evidence="1">Binds 2 magnesium ions per subunit.</text>
</comment>
<name>A0A7R9CPK1_TIMPO</name>
<dbReference type="EMBL" id="OD000736">
    <property type="protein sequence ID" value="CAD7399078.1"/>
    <property type="molecule type" value="Genomic_DNA"/>
</dbReference>
<accession>A0A7R9CPK1</accession>
<evidence type="ECO:0000256" key="1">
    <source>
        <dbReference type="PIRSR" id="PIRSR605502-1"/>
    </source>
</evidence>
<gene>
    <name evidence="2" type="ORF">TPSB3V08_LOCUS2006</name>
</gene>
<keyword evidence="1" id="KW-0479">Metal-binding</keyword>
<dbReference type="Gene3D" id="1.10.4080.10">
    <property type="entry name" value="ADP-ribosylation/Crystallin J1"/>
    <property type="match status" value="1"/>
</dbReference>
<dbReference type="InterPro" id="IPR005502">
    <property type="entry name" value="Ribosyl_crysJ1"/>
</dbReference>
<feature type="binding site" evidence="1">
    <location>
        <position position="19"/>
    </location>
    <ligand>
        <name>Mg(2+)</name>
        <dbReference type="ChEBI" id="CHEBI:18420"/>
        <label>1</label>
    </ligand>
</feature>
<proteinExistence type="predicted"/>
<keyword evidence="1" id="KW-0460">Magnesium</keyword>
<dbReference type="GO" id="GO:0046872">
    <property type="term" value="F:metal ion binding"/>
    <property type="evidence" value="ECO:0007669"/>
    <property type="project" value="UniProtKB-KW"/>
</dbReference>